<evidence type="ECO:0000259" key="2">
    <source>
        <dbReference type="Pfam" id="PF23666"/>
    </source>
</evidence>
<reference evidence="3 4" key="1">
    <citation type="submission" date="2015-12" db="EMBL/GenBank/DDBJ databases">
        <title>Genome sequence of Tistrella mobilis MCCC 1A02139.</title>
        <authorList>
            <person name="Lu L."/>
            <person name="Lai Q."/>
            <person name="Shao Z."/>
            <person name="Qian P."/>
        </authorList>
    </citation>
    <scope>NUCLEOTIDE SEQUENCE [LARGE SCALE GENOMIC DNA]</scope>
    <source>
        <strain evidence="3 4">MCCC 1A02139</strain>
    </source>
</reference>
<dbReference type="GeneID" id="97241321"/>
<dbReference type="AlphaFoldDB" id="A0A162JRM6"/>
<feature type="domain" description="Tip attachment protein J" evidence="1">
    <location>
        <begin position="582"/>
        <end position="749"/>
    </location>
</feature>
<dbReference type="InterPro" id="IPR056490">
    <property type="entry name" value="Rcc01698_C"/>
</dbReference>
<feature type="domain" description="Rcc01698-like C-terminal" evidence="2">
    <location>
        <begin position="848"/>
        <end position="942"/>
    </location>
</feature>
<dbReference type="Pfam" id="PF23666">
    <property type="entry name" value="Rcc01698_C"/>
    <property type="match status" value="1"/>
</dbReference>
<organism evidence="3 4">
    <name type="scientific">Tistrella mobilis</name>
    <dbReference type="NCBI Taxonomy" id="171437"/>
    <lineage>
        <taxon>Bacteria</taxon>
        <taxon>Pseudomonadati</taxon>
        <taxon>Pseudomonadota</taxon>
        <taxon>Alphaproteobacteria</taxon>
        <taxon>Geminicoccales</taxon>
        <taxon>Geminicoccaceae</taxon>
        <taxon>Tistrella</taxon>
    </lineage>
</organism>
<protein>
    <submittedName>
        <fullName evidence="3">Uncharacterized protein</fullName>
    </submittedName>
</protein>
<accession>A0A162JRM6</accession>
<dbReference type="EMBL" id="LPZR01000218">
    <property type="protein sequence ID" value="KYO49734.1"/>
    <property type="molecule type" value="Genomic_DNA"/>
</dbReference>
<gene>
    <name evidence="3" type="ORF">AUP44_16355</name>
</gene>
<comment type="caution">
    <text evidence="3">The sequence shown here is derived from an EMBL/GenBank/DDBJ whole genome shotgun (WGS) entry which is preliminary data.</text>
</comment>
<dbReference type="Proteomes" id="UP000075787">
    <property type="component" value="Unassembled WGS sequence"/>
</dbReference>
<proteinExistence type="predicted"/>
<name>A0A162JRM6_9PROT</name>
<evidence type="ECO:0000259" key="1">
    <source>
        <dbReference type="Pfam" id="PF13550"/>
    </source>
</evidence>
<dbReference type="RefSeq" id="WP_062769863.1">
    <property type="nucleotide sequence ID" value="NZ_CP121045.1"/>
</dbReference>
<dbReference type="OrthoDB" id="8445115at2"/>
<dbReference type="InterPro" id="IPR032876">
    <property type="entry name" value="J_dom"/>
</dbReference>
<evidence type="ECO:0000313" key="3">
    <source>
        <dbReference type="EMBL" id="KYO49734.1"/>
    </source>
</evidence>
<evidence type="ECO:0000313" key="4">
    <source>
        <dbReference type="Proteomes" id="UP000075787"/>
    </source>
</evidence>
<sequence length="1101" mass="115332">MAGFFLTSLISGLLPSGGLGDALGSLARRAASGGFEPREGPRLQDLAVQTTGHGRVIPRVYGSVRLAGNIIWARPITERRRIIPVTTSVGGVFGILGAGRLLSAGRVEYEYFASFAVGFAQGPILGIRRIWADETLIWSADPAAGLAGIAASAAPGRHFRLYRGTADQAPDPLILAHEGAAATPAFRDLAYLVFQNLPLAPYGNRVPLIEAEIVRGSPVVAGVDPAAFASVTPVARDGLRRLPSPIAGTPIDVLRGPAGGIAGDNAYAWTDACTSMDTYTSMDGGAEDGAIARHVTASDMANRVRHVARQRSSGGRWLAEERWSHPIPLTSARRGCAWAPADRPVQLYARDGEAAAVFVEIETGRHRLVALPGMVAGDVRGVSAWGTRIWILGGRPGGLLALWALDDGGSDVEATMILDGLPAARTLMRGDDAGLLLLSAARLRHLAGLTATADRDQTLNPWPDQRPVGLHRAADGIVVVVFTDRVALIDRAGRVATTPVEIEPGHVVGFAAGGGRLMAVPWVPAGDNAAWIDRWLALTRPAETADLGAVIADLAQAAGVDPDELDLTGVSGMALRGYVVARQGSAREALEPLLASWFVDAVERDGRLAFVPRGGPVAAVIDPGRLGAHGAGDEPPPLVERTRIQQAEMPREIGVAFIDGAADGRPGLARARRSLAGAEDRQAVELPLVLTADEAARIARTLADETLVGRDRWRFRLGFGDLLLEPGDVIALAPDPRLPMMPARLRIERMAFGTPGLIEVEAVADHDGLHATARPGADDIPPVTTAPARAEGLAEVTVLDLPPVVEPAPDPGLVVMVTGGGGGLRAARVEVADGADGPWREVAVLAPAASGTATTLLATGPATLRDDLASVTVDFGDDLRVDAGITEADAESGRSLALVGAEILSFGAIERVSAGLWRLSRLRRGLRGTEAAIGAHAIGETVHLLDPERLAVMGWRPADIGAVLHFRAVTPAGAIGPTRIHSLTGAGLRPFRPVDLQAKRQTDGSVLIRWLRADRLAGWTDGADEPMSETAERYQLDILASPIETAAIRRTVIVEGAGSWSYSAAQQYADFFTSPATLGLKVAQIGAATGPGPARYATVVP</sequence>
<dbReference type="Pfam" id="PF13550">
    <property type="entry name" value="Phage-tail_3"/>
    <property type="match status" value="1"/>
</dbReference>